<feature type="coiled-coil region" evidence="1">
    <location>
        <begin position="166"/>
        <end position="265"/>
    </location>
</feature>
<reference evidence="3" key="1">
    <citation type="submission" date="2021-09" db="EMBL/GenBank/DDBJ databases">
        <authorList>
            <consortium name="AG Swart"/>
            <person name="Singh M."/>
            <person name="Singh A."/>
            <person name="Seah K."/>
            <person name="Emmerich C."/>
        </authorList>
    </citation>
    <scope>NUCLEOTIDE SEQUENCE</scope>
    <source>
        <strain evidence="3">ATCC30299</strain>
    </source>
</reference>
<feature type="compositionally biased region" description="Polar residues" evidence="2">
    <location>
        <begin position="121"/>
        <end position="130"/>
    </location>
</feature>
<dbReference type="Proteomes" id="UP001162131">
    <property type="component" value="Unassembled WGS sequence"/>
</dbReference>
<dbReference type="EMBL" id="CAJZBQ010000011">
    <property type="protein sequence ID" value="CAG9313959.1"/>
    <property type="molecule type" value="Genomic_DNA"/>
</dbReference>
<keyword evidence="1" id="KW-0175">Coiled coil</keyword>
<evidence type="ECO:0000313" key="4">
    <source>
        <dbReference type="Proteomes" id="UP001162131"/>
    </source>
</evidence>
<feature type="region of interest" description="Disordered" evidence="2">
    <location>
        <begin position="106"/>
        <end position="130"/>
    </location>
</feature>
<feature type="compositionally biased region" description="Basic and acidic residues" evidence="2">
    <location>
        <begin position="109"/>
        <end position="120"/>
    </location>
</feature>
<proteinExistence type="predicted"/>
<evidence type="ECO:0000256" key="2">
    <source>
        <dbReference type="SAM" id="MobiDB-lite"/>
    </source>
</evidence>
<feature type="coiled-coil region" evidence="1">
    <location>
        <begin position="668"/>
        <end position="722"/>
    </location>
</feature>
<name>A0AAU9J020_9CILI</name>
<sequence>MDFRRNSYWAESISSIMKKTEVNLNRLQKPINNYLDRPSTSVVYPRNTDMGYDYQPRTKSAYDADDIQSSNKIDSSAIKSLVERLISDKLRHQKQAINMLSERVTALENHSESSHEKDYSQRPTSGSDSKFLSELKRVEKNYKNFITAEDLKISEETIKNTNIKLFGQLEADMRDLRNKNESSIEEIYNTIENKLKEIMKKNAINRDLDDLKSEIIQESENKIKRSQDKINVQFEDFSSSILKKQRDLEKKIEELYSNFASFQENHDSYVKEISKNMNNNRENILVSFESFQTDIKEKNANIFSKIDKDIENLKKYADNLSVKNKESLSEISEEIENVRQAISKDINKVKVDLEKFKTSSNENVENEVEQITRKIEEYRLAIKSINSSNLVSKIELNDAISNVTDKINQLRSANSQKQDSKMFATKLELEAAISEIKENAARSPQKKIQNPNQDFSNFVTKEELAESIQLLESKKNIEPLIENPNFVTKNELNQVKLDLQKEIKSQDNKNYITREEFVEIEEAIKSQEIDSSKYATKEDLSEIQEELDEFDITRHATKEELYEIKKNIIQSQSQSLDKVNKQYNEFSSSMKQEISNLEKKINEMKEGIDLDIASKLQKKIDELQNEEPKSQAHDLSNFATKDELNAVNNDIQGKLVDGLKGIDSRLDNYAIKKEIDEIIAEIQQKQENNKLPPLDLSNYVTREELQKSMSEHEERKIVKEEAPSQQFYLDSDKYISKEEFEEKIVTNDSKNAQKYATKEELHQAKLELERSINTANFEPSLPQMDLENYASKEDINEIKEEFEEKIAENRNHCNKIDQALLNYNTKQEINAIKSEIENKMLEISNSAYLKKNEQDIDNKKFEDFKQEIIIILEKDLESLKQELRQEISEQMKTVDISAFVKQEELILFKAEIEKEHAIELDTIKTQSYFNSFVAKKEFDEKKFEIISSIQENLQIYAEKKDIENFLTKDNINIIIDEKLKEILNKLINIEGSVEEQAQLFENRISRLESNKGNYIAEEEYFKPVKQPIPVHHEPPKEKEPVVVSQLIEFETPSPIINIEAEIPVIDQPIFNVKLARPSQDDILIIGSEEKFTQSQPKIFQNRSPNEKSQKSEIYVMSEDEIDFNLSPEGLGGTGNVKQSEEDESSYDSYPSDSSKEFYPSNRSGDEKIKDEDFPEVEIIDFSMNKFSSIDDIDLPGISSPTENKKIETTPNDPNLSNRSNFLNKFAVLLSTKFIEGEVEKTFEIAESVVRRNKGKKV</sequence>
<evidence type="ECO:0000313" key="3">
    <source>
        <dbReference type="EMBL" id="CAG9313959.1"/>
    </source>
</evidence>
<gene>
    <name evidence="3" type="ORF">BSTOLATCC_MIC9760</name>
</gene>
<dbReference type="SUPFAM" id="SSF58113">
    <property type="entry name" value="Apolipoprotein A-I"/>
    <property type="match status" value="1"/>
</dbReference>
<protein>
    <submittedName>
        <fullName evidence="3">Uncharacterized protein</fullName>
    </submittedName>
</protein>
<evidence type="ECO:0000256" key="1">
    <source>
        <dbReference type="SAM" id="Coils"/>
    </source>
</evidence>
<feature type="coiled-coil region" evidence="1">
    <location>
        <begin position="328"/>
        <end position="413"/>
    </location>
</feature>
<accession>A0AAU9J020</accession>
<feature type="region of interest" description="Disordered" evidence="2">
    <location>
        <begin position="1124"/>
        <end position="1171"/>
    </location>
</feature>
<comment type="caution">
    <text evidence="3">The sequence shown here is derived from an EMBL/GenBank/DDBJ whole genome shotgun (WGS) entry which is preliminary data.</text>
</comment>
<dbReference type="AlphaFoldDB" id="A0AAU9J020"/>
<keyword evidence="4" id="KW-1185">Reference proteome</keyword>
<organism evidence="3 4">
    <name type="scientific">Blepharisma stoltei</name>
    <dbReference type="NCBI Taxonomy" id="1481888"/>
    <lineage>
        <taxon>Eukaryota</taxon>
        <taxon>Sar</taxon>
        <taxon>Alveolata</taxon>
        <taxon>Ciliophora</taxon>
        <taxon>Postciliodesmatophora</taxon>
        <taxon>Heterotrichea</taxon>
        <taxon>Heterotrichida</taxon>
        <taxon>Blepharismidae</taxon>
        <taxon>Blepharisma</taxon>
    </lineage>
</organism>